<protein>
    <submittedName>
        <fullName evidence="2">SAM domain-containing protein</fullName>
    </submittedName>
</protein>
<organism evidence="1 2">
    <name type="scientific">Rhabditophanes sp. KR3021</name>
    <dbReference type="NCBI Taxonomy" id="114890"/>
    <lineage>
        <taxon>Eukaryota</taxon>
        <taxon>Metazoa</taxon>
        <taxon>Ecdysozoa</taxon>
        <taxon>Nematoda</taxon>
        <taxon>Chromadorea</taxon>
        <taxon>Rhabditida</taxon>
        <taxon>Tylenchina</taxon>
        <taxon>Panagrolaimomorpha</taxon>
        <taxon>Strongyloidoidea</taxon>
        <taxon>Alloionematidae</taxon>
        <taxon>Rhabditophanes</taxon>
    </lineage>
</organism>
<sequence length="711" mass="79530">MAEFEKGSASDIFYNNNRELNDNTPRTTSTPSIESLRSIAISNDVQSSSSTPTIANSETSVTNSEIQNEIRQDRDSHFVNKAPSKVTNFTVTPAQDQSSQYVNVQPNTLIYNGLQYTLDSQAQGTETQNSCSMLNSISSTPISNAAQSNTIPKTKKATSRKTSNDCSNYNSLPSCAKKTNDLLAPKDKPLKEREVSHKFNPSLSSTPRHEQNITDTQEYEDSHPKYSDSSKNMAGDRRNRERFISDKRIEKPKEEQSTESRSIFVRKRFSHSLEVPSLHGKKSKLETSSVICTKNDTAKTDANGAAPRKSLTAADLKNLKIGKLNDDKKWNQTDDNMEGMSDDSPRTDHKMKVKNQMTAIQNQSTTISLLKKKAHTDSRQDSKTTIHDAVPSYKSAKSMEPSRMEQSRLEPSKSGKKMIQDSRGASSDYYKNGFPPKRDKVDEKKQIYERNYMTNFNYGAEKNSSIEEEELGNSPAHNVSSIKEPLRKVSYSNKYSNPLSNPSKVLTNVMPGVLNFKTTLDINKFTKVVRDSTDYVIQQSNTTSERVNDVHSTPDHLSKFDNSEDFLDKDSIDSPSKRVSNLKETGKFGNFSKFTTKIMKKGLPGCIQRKGSKSHLIPSLHIGEDCDISPINASKMPCHSDDSPGHDPHNESSGVITPTKNLENYDRIVMEDGSCFFDDNTNPFPDHNSPDDYGTNGEFDNDAEDYEPSSF</sequence>
<evidence type="ECO:0000313" key="2">
    <source>
        <dbReference type="WBParaSite" id="RSKR_0000977800.1"/>
    </source>
</evidence>
<dbReference type="WBParaSite" id="RSKR_0000977800.1">
    <property type="protein sequence ID" value="RSKR_0000977800.1"/>
    <property type="gene ID" value="RSKR_0000977800"/>
</dbReference>
<evidence type="ECO:0000313" key="1">
    <source>
        <dbReference type="Proteomes" id="UP000095286"/>
    </source>
</evidence>
<proteinExistence type="predicted"/>
<reference evidence="2" key="1">
    <citation type="submission" date="2016-11" db="UniProtKB">
        <authorList>
            <consortium name="WormBaseParasite"/>
        </authorList>
    </citation>
    <scope>IDENTIFICATION</scope>
    <source>
        <strain evidence="2">KR3021</strain>
    </source>
</reference>
<accession>A0AC35UBN0</accession>
<dbReference type="Proteomes" id="UP000095286">
    <property type="component" value="Unplaced"/>
</dbReference>
<name>A0AC35UBN0_9BILA</name>